<keyword evidence="9 12" id="KW-0057">Aromatic amino acid biosynthesis</keyword>
<evidence type="ECO:0000313" key="14">
    <source>
        <dbReference type="EMBL" id="QDU32226.1"/>
    </source>
</evidence>
<comment type="pathway">
    <text evidence="3 12">Amino-acid biosynthesis; L-tryptophan biosynthesis; L-tryptophan from chorismate: step 5/5.</text>
</comment>
<dbReference type="Proteomes" id="UP000317369">
    <property type="component" value="Chromosome"/>
</dbReference>
<dbReference type="GO" id="GO:0030170">
    <property type="term" value="F:pyridoxal phosphate binding"/>
    <property type="evidence" value="ECO:0007669"/>
    <property type="project" value="InterPro"/>
</dbReference>
<dbReference type="InterPro" id="IPR006316">
    <property type="entry name" value="Trp_synth_b-like"/>
</dbReference>
<dbReference type="HAMAP" id="MF_00133">
    <property type="entry name" value="Trp_synth_beta"/>
    <property type="match status" value="1"/>
</dbReference>
<comment type="similarity">
    <text evidence="4 12">Belongs to the TrpB family.</text>
</comment>
<evidence type="ECO:0000256" key="4">
    <source>
        <dbReference type="ARBA" id="ARBA00009982"/>
    </source>
</evidence>
<evidence type="ECO:0000256" key="10">
    <source>
        <dbReference type="ARBA" id="ARBA00023239"/>
    </source>
</evidence>
<evidence type="ECO:0000313" key="15">
    <source>
        <dbReference type="Proteomes" id="UP000317369"/>
    </source>
</evidence>
<dbReference type="InterPro" id="IPR023026">
    <property type="entry name" value="Trp_synth_beta/beta-like"/>
</dbReference>
<dbReference type="InterPro" id="IPR036052">
    <property type="entry name" value="TrpB-like_PALP_sf"/>
</dbReference>
<dbReference type="InterPro" id="IPR006654">
    <property type="entry name" value="Trp_synth_beta"/>
</dbReference>
<name>A0A517YPT4_9BACT</name>
<evidence type="ECO:0000256" key="2">
    <source>
        <dbReference type="ARBA" id="ARBA00002786"/>
    </source>
</evidence>
<dbReference type="PIRSF" id="PIRSF500824">
    <property type="entry name" value="TrpB_prok"/>
    <property type="match status" value="1"/>
</dbReference>
<gene>
    <name evidence="14" type="primary">trpB_1</name>
    <name evidence="12" type="synonym">trpB</name>
    <name evidence="14" type="ORF">KS4_02560</name>
</gene>
<dbReference type="GO" id="GO:0005737">
    <property type="term" value="C:cytoplasm"/>
    <property type="evidence" value="ECO:0007669"/>
    <property type="project" value="TreeGrafter"/>
</dbReference>
<dbReference type="Gene3D" id="3.40.50.1100">
    <property type="match status" value="2"/>
</dbReference>
<dbReference type="PANTHER" id="PTHR48077">
    <property type="entry name" value="TRYPTOPHAN SYNTHASE-RELATED"/>
    <property type="match status" value="1"/>
</dbReference>
<dbReference type="EMBL" id="CP036425">
    <property type="protein sequence ID" value="QDU32226.1"/>
    <property type="molecule type" value="Genomic_DNA"/>
</dbReference>
<evidence type="ECO:0000256" key="7">
    <source>
        <dbReference type="ARBA" id="ARBA00022822"/>
    </source>
</evidence>
<keyword evidence="15" id="KW-1185">Reference proteome</keyword>
<comment type="function">
    <text evidence="2 12">The beta subunit is responsible for the synthesis of L-tryptophan from indole and L-serine.</text>
</comment>
<comment type="cofactor">
    <cofactor evidence="1 12">
        <name>pyridoxal 5'-phosphate</name>
        <dbReference type="ChEBI" id="CHEBI:597326"/>
    </cofactor>
</comment>
<proteinExistence type="inferred from homology"/>
<dbReference type="GO" id="GO:0052684">
    <property type="term" value="F:L-serine hydro-lyase (adding indole, L-tryptophan-forming) activity"/>
    <property type="evidence" value="ECO:0007669"/>
    <property type="project" value="TreeGrafter"/>
</dbReference>
<accession>A0A517YPT4</accession>
<dbReference type="InterPro" id="IPR006653">
    <property type="entry name" value="Trp_synth_b_CS"/>
</dbReference>
<dbReference type="Pfam" id="PF00291">
    <property type="entry name" value="PALP"/>
    <property type="match status" value="1"/>
</dbReference>
<evidence type="ECO:0000256" key="9">
    <source>
        <dbReference type="ARBA" id="ARBA00023141"/>
    </source>
</evidence>
<sequence length="459" mass="50019">MNLDQHRYVLPARDIPTAWYNIAADLPEAIPPHLNPQTGQPATPQEMGAIFPQEIIKQEVSTERWIEIPEPVREKLAIWRPSPLVRAIQLEKHLKTPARIYYKYEGVSPTGSHKPNSAVAQAYYNKQEGIKRIATETGAGQWGCSLAFACDLFDIECKVYMVKVSYEQKPFRRSMMELFGASCIPSPSNETEAGRALLAKDPNCTGALGIAITEAIEDAAGREDTNYALGSVLNHVCLHQTVIGLELKKQLAMAEDTPDILIGCAGGGSNLAGMIFPYVKERMEGKGPQLLAVEPSACPTLTRGKYAYDYGDSIGLAPMAPMYTLGHTFVPSGIHAGGLRYHGMGPTISMVRKLGLLDAVSYHQNECFEAGVTFARVEGICPAPESTHAVKGAIDEALKCKETGEEKCIVFNLSGHGHFDMLSYDKYLAGDLEDYSLPQENIDTALNNLPEAAAETSIS</sequence>
<dbReference type="NCBIfam" id="TIGR01415">
    <property type="entry name" value="trpB_rel"/>
    <property type="match status" value="1"/>
</dbReference>
<protein>
    <recommendedName>
        <fullName evidence="12">Tryptophan synthase beta chain</fullName>
        <ecNumber evidence="12">4.2.1.20</ecNumber>
    </recommendedName>
</protein>
<comment type="catalytic activity">
    <reaction evidence="11 12">
        <text>(1S,2R)-1-C-(indol-3-yl)glycerol 3-phosphate + L-serine = D-glyceraldehyde 3-phosphate + L-tryptophan + H2O</text>
        <dbReference type="Rhea" id="RHEA:10532"/>
        <dbReference type="ChEBI" id="CHEBI:15377"/>
        <dbReference type="ChEBI" id="CHEBI:33384"/>
        <dbReference type="ChEBI" id="CHEBI:57912"/>
        <dbReference type="ChEBI" id="CHEBI:58866"/>
        <dbReference type="ChEBI" id="CHEBI:59776"/>
        <dbReference type="EC" id="4.2.1.20"/>
    </reaction>
</comment>
<dbReference type="NCBIfam" id="NF009057">
    <property type="entry name" value="PRK12391.1"/>
    <property type="match status" value="1"/>
</dbReference>
<dbReference type="AlphaFoldDB" id="A0A517YPT4"/>
<dbReference type="SUPFAM" id="SSF53686">
    <property type="entry name" value="Tryptophan synthase beta subunit-like PLP-dependent enzymes"/>
    <property type="match status" value="1"/>
</dbReference>
<evidence type="ECO:0000256" key="1">
    <source>
        <dbReference type="ARBA" id="ARBA00001933"/>
    </source>
</evidence>
<reference evidence="14 15" key="1">
    <citation type="submission" date="2019-02" db="EMBL/GenBank/DDBJ databases">
        <title>Deep-cultivation of Planctomycetes and their phenomic and genomic characterization uncovers novel biology.</title>
        <authorList>
            <person name="Wiegand S."/>
            <person name="Jogler M."/>
            <person name="Boedeker C."/>
            <person name="Pinto D."/>
            <person name="Vollmers J."/>
            <person name="Rivas-Marin E."/>
            <person name="Kohn T."/>
            <person name="Peeters S.H."/>
            <person name="Heuer A."/>
            <person name="Rast P."/>
            <person name="Oberbeckmann S."/>
            <person name="Bunk B."/>
            <person name="Jeske O."/>
            <person name="Meyerdierks A."/>
            <person name="Storesund J.E."/>
            <person name="Kallscheuer N."/>
            <person name="Luecker S."/>
            <person name="Lage O.M."/>
            <person name="Pohl T."/>
            <person name="Merkel B.J."/>
            <person name="Hornburger P."/>
            <person name="Mueller R.-W."/>
            <person name="Bruemmer F."/>
            <person name="Labrenz M."/>
            <person name="Spormann A.M."/>
            <person name="Op den Camp H."/>
            <person name="Overmann J."/>
            <person name="Amann R."/>
            <person name="Jetten M.S.M."/>
            <person name="Mascher T."/>
            <person name="Medema M.H."/>
            <person name="Devos D.P."/>
            <person name="Kaster A.-K."/>
            <person name="Ovreas L."/>
            <person name="Rohde M."/>
            <person name="Galperin M.Y."/>
            <person name="Jogler C."/>
        </authorList>
    </citation>
    <scope>NUCLEOTIDE SEQUENCE [LARGE SCALE GENOMIC DNA]</scope>
    <source>
        <strain evidence="14 15">KS4</strain>
    </source>
</reference>
<evidence type="ECO:0000256" key="12">
    <source>
        <dbReference type="HAMAP-Rule" id="MF_00133"/>
    </source>
</evidence>
<keyword evidence="8 12" id="KW-0663">Pyridoxal phosphate</keyword>
<evidence type="ECO:0000259" key="13">
    <source>
        <dbReference type="Pfam" id="PF00291"/>
    </source>
</evidence>
<dbReference type="PROSITE" id="PS00168">
    <property type="entry name" value="TRP_SYNTHASE_BETA"/>
    <property type="match status" value="1"/>
</dbReference>
<evidence type="ECO:0000256" key="11">
    <source>
        <dbReference type="ARBA" id="ARBA00049047"/>
    </source>
</evidence>
<dbReference type="KEGG" id="pcor:KS4_02560"/>
<dbReference type="GO" id="GO:0004834">
    <property type="term" value="F:tryptophan synthase activity"/>
    <property type="evidence" value="ECO:0007669"/>
    <property type="project" value="UniProtKB-UniRule"/>
</dbReference>
<dbReference type="RefSeq" id="WP_145073437.1">
    <property type="nucleotide sequence ID" value="NZ_CP036425.1"/>
</dbReference>
<dbReference type="OrthoDB" id="9766131at2"/>
<dbReference type="UniPathway" id="UPA00035">
    <property type="reaction ID" value="UER00044"/>
</dbReference>
<dbReference type="PIRSF" id="PIRSF001413">
    <property type="entry name" value="Trp_syn_beta"/>
    <property type="match status" value="1"/>
</dbReference>
<comment type="subunit">
    <text evidence="5 12">Tetramer of two alpha and two beta chains.</text>
</comment>
<evidence type="ECO:0000256" key="6">
    <source>
        <dbReference type="ARBA" id="ARBA00022605"/>
    </source>
</evidence>
<feature type="modified residue" description="N6-(pyridoxal phosphate)lysine" evidence="12">
    <location>
        <position position="114"/>
    </location>
</feature>
<dbReference type="EC" id="4.2.1.20" evidence="12"/>
<evidence type="ECO:0000256" key="3">
    <source>
        <dbReference type="ARBA" id="ARBA00004733"/>
    </source>
</evidence>
<keyword evidence="10 12" id="KW-0456">Lyase</keyword>
<feature type="domain" description="Tryptophan synthase beta chain-like PALP" evidence="13">
    <location>
        <begin position="80"/>
        <end position="415"/>
    </location>
</feature>
<dbReference type="CDD" id="cd06446">
    <property type="entry name" value="Trp-synth_B"/>
    <property type="match status" value="1"/>
</dbReference>
<keyword evidence="6 12" id="KW-0028">Amino-acid biosynthesis</keyword>
<dbReference type="InterPro" id="IPR001926">
    <property type="entry name" value="TrpB-like_PALP"/>
</dbReference>
<dbReference type="PANTHER" id="PTHR48077:SF6">
    <property type="entry name" value="TRYPTOPHAN SYNTHASE"/>
    <property type="match status" value="1"/>
</dbReference>
<keyword evidence="7 12" id="KW-0822">Tryptophan biosynthesis</keyword>
<evidence type="ECO:0000256" key="5">
    <source>
        <dbReference type="ARBA" id="ARBA00011270"/>
    </source>
</evidence>
<organism evidence="14 15">
    <name type="scientific">Poriferisphaera corsica</name>
    <dbReference type="NCBI Taxonomy" id="2528020"/>
    <lineage>
        <taxon>Bacteria</taxon>
        <taxon>Pseudomonadati</taxon>
        <taxon>Planctomycetota</taxon>
        <taxon>Phycisphaerae</taxon>
        <taxon>Phycisphaerales</taxon>
        <taxon>Phycisphaeraceae</taxon>
        <taxon>Poriferisphaera</taxon>
    </lineage>
</organism>
<evidence type="ECO:0000256" key="8">
    <source>
        <dbReference type="ARBA" id="ARBA00022898"/>
    </source>
</evidence>